<evidence type="ECO:0000259" key="2">
    <source>
        <dbReference type="PROSITE" id="PS51857"/>
    </source>
</evidence>
<dbReference type="PROSITE" id="PS00352">
    <property type="entry name" value="CSD_1"/>
    <property type="match status" value="1"/>
</dbReference>
<dbReference type="FunFam" id="2.40.50.140:FF:000274">
    <property type="entry name" value="Mitochondrial RNA binding protein"/>
    <property type="match status" value="1"/>
</dbReference>
<feature type="compositionally biased region" description="Basic residues" evidence="1">
    <location>
        <begin position="276"/>
        <end position="286"/>
    </location>
</feature>
<dbReference type="InterPro" id="IPR050181">
    <property type="entry name" value="Cold_shock_domain"/>
</dbReference>
<protein>
    <submittedName>
        <fullName evidence="3">Y-box protein Ct-p50</fullName>
    </submittedName>
</protein>
<dbReference type="InterPro" id="IPR002059">
    <property type="entry name" value="CSP_DNA-bd"/>
</dbReference>
<organism evidence="3">
    <name type="scientific">Chironomus tentans</name>
    <name type="common">Midge</name>
    <name type="synonym">Camptochironomus tentans</name>
    <dbReference type="NCBI Taxonomy" id="7153"/>
    <lineage>
        <taxon>Eukaryota</taxon>
        <taxon>Metazoa</taxon>
        <taxon>Ecdysozoa</taxon>
        <taxon>Arthropoda</taxon>
        <taxon>Hexapoda</taxon>
        <taxon>Insecta</taxon>
        <taxon>Pterygota</taxon>
        <taxon>Neoptera</taxon>
        <taxon>Endopterygota</taxon>
        <taxon>Diptera</taxon>
        <taxon>Nematocera</taxon>
        <taxon>Chironomoidea</taxon>
        <taxon>Chironomidae</taxon>
        <taxon>Chironominae</taxon>
        <taxon>Chironomus</taxon>
    </lineage>
</organism>
<dbReference type="InterPro" id="IPR011129">
    <property type="entry name" value="CSD"/>
</dbReference>
<reference evidence="3" key="1">
    <citation type="journal article" date="2003" name="J. Cell Sci.">
        <title>A p50-like Y-box protein with a putative translational role becomes associated with pre-mRNA concomitant with transcription.</title>
        <authorList>
            <person name="Soop T."/>
            <person name="Nashchekin D."/>
            <person name="Zhao J."/>
            <person name="Sun X."/>
            <person name="Alzhanova-Ericsson A.T."/>
            <person name="Bjorkroth B."/>
            <person name="Ovchinnikov L."/>
            <person name="Daneholt B."/>
        </authorList>
    </citation>
    <scope>NUCLEOTIDE SEQUENCE</scope>
</reference>
<feature type="compositionally biased region" description="Basic and acidic residues" evidence="1">
    <location>
        <begin position="131"/>
        <end position="143"/>
    </location>
</feature>
<dbReference type="EMBL" id="AF530578">
    <property type="protein sequence ID" value="AAN10050.1"/>
    <property type="molecule type" value="mRNA"/>
</dbReference>
<evidence type="ECO:0000256" key="1">
    <source>
        <dbReference type="SAM" id="MobiDB-lite"/>
    </source>
</evidence>
<dbReference type="PANTHER" id="PTHR11544">
    <property type="entry name" value="COLD SHOCK DOMAIN CONTAINING PROTEINS"/>
    <property type="match status" value="1"/>
</dbReference>
<feature type="domain" description="CSD" evidence="2">
    <location>
        <begin position="29"/>
        <end position="98"/>
    </location>
</feature>
<feature type="compositionally biased region" description="Gly residues" evidence="1">
    <location>
        <begin position="171"/>
        <end position="185"/>
    </location>
</feature>
<dbReference type="AlphaFoldDB" id="Q8IT93"/>
<feature type="region of interest" description="Disordered" evidence="1">
    <location>
        <begin position="90"/>
        <end position="317"/>
    </location>
</feature>
<dbReference type="Pfam" id="PF00313">
    <property type="entry name" value="CSD"/>
    <property type="match status" value="1"/>
</dbReference>
<dbReference type="Gene3D" id="2.40.50.140">
    <property type="entry name" value="Nucleic acid-binding proteins"/>
    <property type="match status" value="1"/>
</dbReference>
<dbReference type="PRINTS" id="PR00050">
    <property type="entry name" value="COLDSHOCK"/>
</dbReference>
<feature type="compositionally biased region" description="Basic residues" evidence="1">
    <location>
        <begin position="227"/>
        <end position="245"/>
    </location>
</feature>
<dbReference type="SUPFAM" id="SSF50249">
    <property type="entry name" value="Nucleic acid-binding proteins"/>
    <property type="match status" value="1"/>
</dbReference>
<accession>Q8IT93</accession>
<feature type="compositionally biased region" description="Basic residues" evidence="1">
    <location>
        <begin position="160"/>
        <end position="170"/>
    </location>
</feature>
<dbReference type="GO" id="GO:0003676">
    <property type="term" value="F:nucleic acid binding"/>
    <property type="evidence" value="ECO:0007669"/>
    <property type="project" value="InterPro"/>
</dbReference>
<feature type="compositionally biased region" description="Basic and acidic residues" evidence="1">
    <location>
        <begin position="293"/>
        <end position="303"/>
    </location>
</feature>
<feature type="compositionally biased region" description="Polar residues" evidence="1">
    <location>
        <begin position="307"/>
        <end position="317"/>
    </location>
</feature>
<dbReference type="PROSITE" id="PS51857">
    <property type="entry name" value="CSD_2"/>
    <property type="match status" value="1"/>
</dbReference>
<dbReference type="CDD" id="cd04458">
    <property type="entry name" value="CSP_CDS"/>
    <property type="match status" value="1"/>
</dbReference>
<feature type="region of interest" description="Disordered" evidence="1">
    <location>
        <begin position="1"/>
        <end position="20"/>
    </location>
</feature>
<sequence length="317" mass="33923">MTDTEAPAVEAQPQKTAAPPVQKEIIATKVTGTVKWFNVKSGYGFINRNDNKQDIFVHQSAIIKNNPKKAVRSVGDGEVVEFDVVAGEKGSEAANVTGPEGEPVKGSPYAADKRRGRYWSRNRRRTSSTKGDTRVKKEGKENGENGEQSDGGDGNDDKKPRQRRFRRGFGRRGGGGYGGGGFGGGYRRRLPKRDGATSEGDGTAGESEGERNIRNGSGDGRGDGRPRNRRGGGAFRRRGGFRGGRRPGGPPGGPRGGNMQNGEVHEGGDGGSQQGRGRRRFRRARRPGNSTSDKQERGGEKNDGGQPVQNTTTESTA</sequence>
<name>Q8IT93_CHITE</name>
<dbReference type="InterPro" id="IPR012340">
    <property type="entry name" value="NA-bd_OB-fold"/>
</dbReference>
<dbReference type="InterPro" id="IPR019844">
    <property type="entry name" value="CSD_CS"/>
</dbReference>
<proteinExistence type="evidence at transcript level"/>
<dbReference type="SMART" id="SM00357">
    <property type="entry name" value="CSP"/>
    <property type="match status" value="1"/>
</dbReference>
<evidence type="ECO:0000313" key="3">
    <source>
        <dbReference type="EMBL" id="AAN10050.1"/>
    </source>
</evidence>
<feature type="compositionally biased region" description="Basic residues" evidence="1">
    <location>
        <begin position="114"/>
        <end position="127"/>
    </location>
</feature>